<evidence type="ECO:0000256" key="4">
    <source>
        <dbReference type="RuleBase" id="RU365083"/>
    </source>
</evidence>
<accession>A0A6B2LEG7</accession>
<dbReference type="UniPathway" id="UPA00378"/>
<proteinExistence type="inferred from homology"/>
<keyword evidence="3 4" id="KW-0808">Transferase</keyword>
<dbReference type="GO" id="GO:0004582">
    <property type="term" value="F:dolichyl-phosphate beta-D-mannosyltransferase activity"/>
    <property type="evidence" value="ECO:0007669"/>
    <property type="project" value="UniProtKB-UniRule"/>
</dbReference>
<evidence type="ECO:0000256" key="1">
    <source>
        <dbReference type="ARBA" id="ARBA00006739"/>
    </source>
</evidence>
<dbReference type="EMBL" id="GIBP01006483">
    <property type="protein sequence ID" value="NDV35452.1"/>
    <property type="molecule type" value="Transcribed_RNA"/>
</dbReference>
<dbReference type="PANTHER" id="PTHR43398:SF1">
    <property type="entry name" value="DOLICHOL-PHOSPHATE MANNOSYLTRANSFERASE SUBUNIT 1"/>
    <property type="match status" value="1"/>
</dbReference>
<keyword evidence="5" id="KW-0812">Transmembrane</keyword>
<dbReference type="GO" id="GO:0006506">
    <property type="term" value="P:GPI anchor biosynthetic process"/>
    <property type="evidence" value="ECO:0007669"/>
    <property type="project" value="TreeGrafter"/>
</dbReference>
<comment type="subcellular location">
    <subcellularLocation>
        <location evidence="4">Endoplasmic reticulum</location>
    </subcellularLocation>
</comment>
<evidence type="ECO:0000259" key="6">
    <source>
        <dbReference type="Pfam" id="PF00535"/>
    </source>
</evidence>
<dbReference type="CDD" id="cd06442">
    <property type="entry name" value="DPM1_like"/>
    <property type="match status" value="1"/>
</dbReference>
<dbReference type="GO" id="GO:0035269">
    <property type="term" value="P:protein O-linked glycosylation via mannose"/>
    <property type="evidence" value="ECO:0007669"/>
    <property type="project" value="TreeGrafter"/>
</dbReference>
<keyword evidence="4" id="KW-0256">Endoplasmic reticulum</keyword>
<dbReference type="InterPro" id="IPR001173">
    <property type="entry name" value="Glyco_trans_2-like"/>
</dbReference>
<dbReference type="GO" id="GO:0005789">
    <property type="term" value="C:endoplasmic reticulum membrane"/>
    <property type="evidence" value="ECO:0007669"/>
    <property type="project" value="TreeGrafter"/>
</dbReference>
<comment type="pathway">
    <text evidence="4">Protein modification; protein glycosylation.</text>
</comment>
<comment type="similarity">
    <text evidence="1 4">Belongs to the glycosyltransferase 2 family.</text>
</comment>
<dbReference type="EC" id="2.4.1.83" evidence="4"/>
<feature type="domain" description="Glycosyltransferase 2-like" evidence="6">
    <location>
        <begin position="3"/>
        <end position="153"/>
    </location>
</feature>
<name>A0A6B2LEG7_9EUKA</name>
<dbReference type="SUPFAM" id="SSF53448">
    <property type="entry name" value="Nucleotide-diphospho-sugar transferases"/>
    <property type="match status" value="1"/>
</dbReference>
<sequence>MVQQVFAALKKHNLEEVTEMTIVDDNSNDGTVQKVEELKKSYPVDILVRTTEKGLSSAVLRGFELSRGEYLLCMDADLQHPPEKVPDMLLAFREKDVEFVLGTRYGGKAFAVDKDWPWYRKVISQGARALARPLTPLTDPMSGFFAIRKDVLQRAKNINNVGFKIALELYVKSRVKKHVEVPIFFGLRVAGESKLTGKVMLHYTQHLLELYPFIYQGFYVILLFLILLFLFIFYKLIINFI</sequence>
<dbReference type="AlphaFoldDB" id="A0A6B2LEG7"/>
<keyword evidence="5" id="KW-1133">Transmembrane helix</keyword>
<keyword evidence="2 4" id="KW-0328">Glycosyltransferase</keyword>
<evidence type="ECO:0000313" key="7">
    <source>
        <dbReference type="EMBL" id="NDV35452.1"/>
    </source>
</evidence>
<comment type="subunit">
    <text evidence="4">Component of the dolichol-phosphate mannose (DPM) synthase complex.</text>
</comment>
<dbReference type="InterPro" id="IPR029044">
    <property type="entry name" value="Nucleotide-diphossugar_trans"/>
</dbReference>
<reference evidence="7" key="1">
    <citation type="journal article" date="2020" name="J. Eukaryot. Microbiol.">
        <title>De novo Sequencing, Assembly and Annotation of the Transcriptome for the Free-Living Testate Amoeba Arcella intermedia.</title>
        <authorList>
            <person name="Ribeiro G.M."/>
            <person name="Porfirio-Sousa A.L."/>
            <person name="Maurer-Alcala X.X."/>
            <person name="Katz L.A."/>
            <person name="Lahr D.J.G."/>
        </authorList>
    </citation>
    <scope>NUCLEOTIDE SEQUENCE</scope>
</reference>
<evidence type="ECO:0000256" key="5">
    <source>
        <dbReference type="SAM" id="Phobius"/>
    </source>
</evidence>
<comment type="function">
    <text evidence="4">Transfers mannose from GDP-mannose to dolichol monophosphate to form dolichol phosphate mannose (Dol-P-Man) which is the mannosyl donor in pathways leading to N-glycosylation, glycosyl phosphatidylinositol membrane anchoring, and O-mannosylation of proteins.</text>
</comment>
<dbReference type="PANTHER" id="PTHR43398">
    <property type="entry name" value="DOLICHOL-PHOSPHATE MANNOSYLTRANSFERASE SUBUNIT 1"/>
    <property type="match status" value="1"/>
</dbReference>
<protein>
    <recommendedName>
        <fullName evidence="4">Dolichol-phosphate mannosyltransferase subunit 1</fullName>
        <ecNumber evidence="4">2.4.1.83</ecNumber>
    </recommendedName>
</protein>
<comment type="catalytic activity">
    <reaction evidence="4">
        <text>a di-trans,poly-cis-dolichyl phosphate + GDP-alpha-D-mannose = a di-trans,poly-cis-dolichyl beta-D-mannosyl phosphate + GDP</text>
        <dbReference type="Rhea" id="RHEA:21184"/>
        <dbReference type="Rhea" id="RHEA-COMP:19498"/>
        <dbReference type="Rhea" id="RHEA-COMP:19501"/>
        <dbReference type="ChEBI" id="CHEBI:57527"/>
        <dbReference type="ChEBI" id="CHEBI:57683"/>
        <dbReference type="ChEBI" id="CHEBI:58189"/>
        <dbReference type="ChEBI" id="CHEBI:58211"/>
    </reaction>
</comment>
<evidence type="ECO:0000256" key="2">
    <source>
        <dbReference type="ARBA" id="ARBA00022676"/>
    </source>
</evidence>
<dbReference type="Gene3D" id="3.90.550.10">
    <property type="entry name" value="Spore Coat Polysaccharide Biosynthesis Protein SpsA, Chain A"/>
    <property type="match status" value="1"/>
</dbReference>
<dbReference type="GO" id="GO:0006488">
    <property type="term" value="P:dolichol-linked oligosaccharide biosynthetic process"/>
    <property type="evidence" value="ECO:0007669"/>
    <property type="project" value="TreeGrafter"/>
</dbReference>
<keyword evidence="5" id="KW-0472">Membrane</keyword>
<feature type="transmembrane region" description="Helical" evidence="5">
    <location>
        <begin position="213"/>
        <end position="234"/>
    </location>
</feature>
<evidence type="ECO:0000256" key="3">
    <source>
        <dbReference type="ARBA" id="ARBA00022679"/>
    </source>
</evidence>
<dbReference type="Pfam" id="PF00535">
    <property type="entry name" value="Glycos_transf_2"/>
    <property type="match status" value="1"/>
</dbReference>
<dbReference type="InterPro" id="IPR039528">
    <property type="entry name" value="DPM1-like"/>
</dbReference>
<organism evidence="7">
    <name type="scientific">Arcella intermedia</name>
    <dbReference type="NCBI Taxonomy" id="1963864"/>
    <lineage>
        <taxon>Eukaryota</taxon>
        <taxon>Amoebozoa</taxon>
        <taxon>Tubulinea</taxon>
        <taxon>Elardia</taxon>
        <taxon>Arcellinida</taxon>
        <taxon>Sphaerothecina</taxon>
        <taxon>Arcellidae</taxon>
        <taxon>Arcella</taxon>
    </lineage>
</organism>